<dbReference type="AlphaFoldDB" id="J3M9C5"/>
<dbReference type="SUPFAM" id="SSF101148">
    <property type="entry name" value="Plant invertase/pectin methylesterase inhibitor"/>
    <property type="match status" value="1"/>
</dbReference>
<dbReference type="OMA" id="CDNAFQD"/>
<accession>J3M9C5</accession>
<feature type="chain" id="PRO_5003773583" description="Pectinesterase inhibitor domain-containing protein" evidence="1">
    <location>
        <begin position="22"/>
        <end position="192"/>
    </location>
</feature>
<feature type="signal peptide" evidence="1">
    <location>
        <begin position="1"/>
        <end position="21"/>
    </location>
</feature>
<dbReference type="GeneID" id="102716695"/>
<dbReference type="Gramene" id="OB05G31990.1">
    <property type="protein sequence ID" value="OB05G31990.1"/>
    <property type="gene ID" value="OB05G31990"/>
</dbReference>
<name>J3M9C5_ORYBR</name>
<dbReference type="HOGENOM" id="CLU_081696_0_0_1"/>
<dbReference type="Pfam" id="PF04043">
    <property type="entry name" value="PMEI"/>
    <property type="match status" value="1"/>
</dbReference>
<dbReference type="KEGG" id="obr:102716695"/>
<dbReference type="SMART" id="SM00856">
    <property type="entry name" value="PMEI"/>
    <property type="match status" value="1"/>
</dbReference>
<dbReference type="InterPro" id="IPR035513">
    <property type="entry name" value="Invertase/methylesterase_inhib"/>
</dbReference>
<evidence type="ECO:0000259" key="2">
    <source>
        <dbReference type="SMART" id="SM00856"/>
    </source>
</evidence>
<dbReference type="OrthoDB" id="665001at2759"/>
<organism evidence="3">
    <name type="scientific">Oryza brachyantha</name>
    <name type="common">malo sina</name>
    <dbReference type="NCBI Taxonomy" id="4533"/>
    <lineage>
        <taxon>Eukaryota</taxon>
        <taxon>Viridiplantae</taxon>
        <taxon>Streptophyta</taxon>
        <taxon>Embryophyta</taxon>
        <taxon>Tracheophyta</taxon>
        <taxon>Spermatophyta</taxon>
        <taxon>Magnoliopsida</taxon>
        <taxon>Liliopsida</taxon>
        <taxon>Poales</taxon>
        <taxon>Poaceae</taxon>
        <taxon>BOP clade</taxon>
        <taxon>Oryzoideae</taxon>
        <taxon>Oryzeae</taxon>
        <taxon>Oryzinae</taxon>
        <taxon>Oryza</taxon>
    </lineage>
</organism>
<evidence type="ECO:0000256" key="1">
    <source>
        <dbReference type="SAM" id="SignalP"/>
    </source>
</evidence>
<dbReference type="NCBIfam" id="TIGR01614">
    <property type="entry name" value="PME_inhib"/>
    <property type="match status" value="1"/>
</dbReference>
<keyword evidence="1" id="KW-0732">Signal</keyword>
<reference evidence="3" key="1">
    <citation type="journal article" date="2013" name="Nat. Commun.">
        <title>Whole-genome sequencing of Oryza brachyantha reveals mechanisms underlying Oryza genome evolution.</title>
        <authorList>
            <person name="Chen J."/>
            <person name="Huang Q."/>
            <person name="Gao D."/>
            <person name="Wang J."/>
            <person name="Lang Y."/>
            <person name="Liu T."/>
            <person name="Li B."/>
            <person name="Bai Z."/>
            <person name="Luis Goicoechea J."/>
            <person name="Liang C."/>
            <person name="Chen C."/>
            <person name="Zhang W."/>
            <person name="Sun S."/>
            <person name="Liao Y."/>
            <person name="Zhang X."/>
            <person name="Yang L."/>
            <person name="Song C."/>
            <person name="Wang M."/>
            <person name="Shi J."/>
            <person name="Liu G."/>
            <person name="Liu J."/>
            <person name="Zhou H."/>
            <person name="Zhou W."/>
            <person name="Yu Q."/>
            <person name="An N."/>
            <person name="Chen Y."/>
            <person name="Cai Q."/>
            <person name="Wang B."/>
            <person name="Liu B."/>
            <person name="Min J."/>
            <person name="Huang Y."/>
            <person name="Wu H."/>
            <person name="Li Z."/>
            <person name="Zhang Y."/>
            <person name="Yin Y."/>
            <person name="Song W."/>
            <person name="Jiang J."/>
            <person name="Jackson S.A."/>
            <person name="Wing R.A."/>
            <person name="Wang J."/>
            <person name="Chen M."/>
        </authorList>
    </citation>
    <scope>NUCLEOTIDE SEQUENCE [LARGE SCALE GENOMIC DNA]</scope>
    <source>
        <strain evidence="3">cv. IRGC 101232</strain>
    </source>
</reference>
<evidence type="ECO:0000313" key="3">
    <source>
        <dbReference type="EnsemblPlants" id="OB05G31990.1"/>
    </source>
</evidence>
<gene>
    <name evidence="3" type="primary">LOC102716695</name>
</gene>
<dbReference type="eggNOG" id="ENOG502R72Q">
    <property type="taxonomic scope" value="Eukaryota"/>
</dbReference>
<dbReference type="RefSeq" id="XP_006655544.1">
    <property type="nucleotide sequence ID" value="XM_006655481.3"/>
</dbReference>
<dbReference type="Gene3D" id="1.20.140.40">
    <property type="entry name" value="Invertase/pectin methylesterase inhibitor family protein"/>
    <property type="match status" value="1"/>
</dbReference>
<keyword evidence="4" id="KW-1185">Reference proteome</keyword>
<dbReference type="InterPro" id="IPR006501">
    <property type="entry name" value="Pectinesterase_inhib_dom"/>
</dbReference>
<reference evidence="3" key="2">
    <citation type="submission" date="2013-04" db="UniProtKB">
        <authorList>
            <consortium name="EnsemblPlants"/>
        </authorList>
    </citation>
    <scope>IDENTIFICATION</scope>
</reference>
<feature type="domain" description="Pectinesterase inhibitor" evidence="2">
    <location>
        <begin position="41"/>
        <end position="186"/>
    </location>
</feature>
<dbReference type="Proteomes" id="UP000006038">
    <property type="component" value="Chromosome 5"/>
</dbReference>
<protein>
    <recommendedName>
        <fullName evidence="2">Pectinesterase inhibitor domain-containing protein</fullName>
    </recommendedName>
</protein>
<sequence length="192" mass="19974">MARFVIISVVVAVAAFAAVEARVAPTSLNTIADNGRKMAAAAIDECALTCEHVRNKRMCDTLRKLPGVSSPRDLLSAAVKMSAAKAKAAKARFEAAAASSSSKAGNPTASILDTCISGYDSVVAALEEVQQCIDAKDSKATLVSKMSAAATFTDDCDDAFVEFAEAPSFAAVQRNVRRVVSSTLAIAAKLKQ</sequence>
<proteinExistence type="predicted"/>
<dbReference type="EnsemblPlants" id="OB05G31990.1">
    <property type="protein sequence ID" value="OB05G31990.1"/>
    <property type="gene ID" value="OB05G31990"/>
</dbReference>
<evidence type="ECO:0000313" key="4">
    <source>
        <dbReference type="Proteomes" id="UP000006038"/>
    </source>
</evidence>
<dbReference type="GO" id="GO:0004857">
    <property type="term" value="F:enzyme inhibitor activity"/>
    <property type="evidence" value="ECO:0007669"/>
    <property type="project" value="InterPro"/>
</dbReference>